<dbReference type="InterPro" id="IPR039702">
    <property type="entry name" value="FPS1-like"/>
</dbReference>
<dbReference type="RefSeq" id="XP_011643533.1">
    <property type="nucleotide sequence ID" value="XM_011645231.1"/>
</dbReference>
<keyword evidence="4" id="KW-0460">Magnesium</keyword>
<proteinExistence type="inferred from homology"/>
<evidence type="ECO:0000256" key="6">
    <source>
        <dbReference type="ARBA" id="ARBA00034546"/>
    </source>
</evidence>
<evidence type="ECO:0000313" key="9">
    <source>
        <dbReference type="RefSeq" id="XP_011643533.1"/>
    </source>
</evidence>
<accession>A0A6I9WKX3</accession>
<evidence type="ECO:0000256" key="4">
    <source>
        <dbReference type="ARBA" id="ARBA00022842"/>
    </source>
</evidence>
<organism evidence="8 9">
    <name type="scientific">Pogonomyrmex barbatus</name>
    <name type="common">red harvester ant</name>
    <dbReference type="NCBI Taxonomy" id="144034"/>
    <lineage>
        <taxon>Eukaryota</taxon>
        <taxon>Metazoa</taxon>
        <taxon>Ecdysozoa</taxon>
        <taxon>Arthropoda</taxon>
        <taxon>Hexapoda</taxon>
        <taxon>Insecta</taxon>
        <taxon>Pterygota</taxon>
        <taxon>Neoptera</taxon>
        <taxon>Endopterygota</taxon>
        <taxon>Hymenoptera</taxon>
        <taxon>Apocrita</taxon>
        <taxon>Aculeata</taxon>
        <taxon>Formicoidea</taxon>
        <taxon>Formicidae</taxon>
        <taxon>Myrmicinae</taxon>
        <taxon>Pogonomyrmex</taxon>
    </lineage>
</organism>
<dbReference type="SUPFAM" id="SSF48576">
    <property type="entry name" value="Terpenoid synthases"/>
    <property type="match status" value="1"/>
</dbReference>
<dbReference type="Proteomes" id="UP000504615">
    <property type="component" value="Unplaced"/>
</dbReference>
<evidence type="ECO:0000256" key="2">
    <source>
        <dbReference type="ARBA" id="ARBA00022679"/>
    </source>
</evidence>
<dbReference type="Gene3D" id="1.10.600.10">
    <property type="entry name" value="Farnesyl Diphosphate Synthase"/>
    <property type="match status" value="1"/>
</dbReference>
<dbReference type="PROSITE" id="PS00444">
    <property type="entry name" value="POLYPRENYL_SYNTHASE_2"/>
    <property type="match status" value="1"/>
</dbReference>
<dbReference type="OrthoDB" id="10257492at2759"/>
<dbReference type="GeneID" id="105431196"/>
<dbReference type="GO" id="GO:0004161">
    <property type="term" value="F:dimethylallyltranstransferase activity"/>
    <property type="evidence" value="ECO:0007669"/>
    <property type="project" value="TreeGrafter"/>
</dbReference>
<keyword evidence="8" id="KW-1185">Reference proteome</keyword>
<dbReference type="PANTHER" id="PTHR11525:SF0">
    <property type="entry name" value="FARNESYL PYROPHOSPHATE SYNTHASE"/>
    <property type="match status" value="1"/>
</dbReference>
<evidence type="ECO:0000256" key="7">
    <source>
        <dbReference type="RuleBase" id="RU004466"/>
    </source>
</evidence>
<dbReference type="GO" id="GO:0046872">
    <property type="term" value="F:metal ion binding"/>
    <property type="evidence" value="ECO:0007669"/>
    <property type="project" value="UniProtKB-KW"/>
</dbReference>
<evidence type="ECO:0000256" key="1">
    <source>
        <dbReference type="ARBA" id="ARBA00001946"/>
    </source>
</evidence>
<dbReference type="KEGG" id="pbar:105431196"/>
<comment type="similarity">
    <text evidence="7">Belongs to the FPP/GGPP synthase family.</text>
</comment>
<evidence type="ECO:0000313" key="8">
    <source>
        <dbReference type="Proteomes" id="UP000504615"/>
    </source>
</evidence>
<dbReference type="GO" id="GO:0042811">
    <property type="term" value="P:pheromone biosynthetic process"/>
    <property type="evidence" value="ECO:0007669"/>
    <property type="project" value="UniProtKB-ARBA"/>
</dbReference>
<protein>
    <recommendedName>
        <fullName evidence="6">Farnesyl pyrophosphate synthase</fullName>
    </recommendedName>
</protein>
<dbReference type="InterPro" id="IPR008949">
    <property type="entry name" value="Isoprenoid_synthase_dom_sf"/>
</dbReference>
<evidence type="ECO:0000256" key="3">
    <source>
        <dbReference type="ARBA" id="ARBA00022723"/>
    </source>
</evidence>
<reference evidence="9" key="1">
    <citation type="submission" date="2025-08" db="UniProtKB">
        <authorList>
            <consortium name="RefSeq"/>
        </authorList>
    </citation>
    <scope>IDENTIFICATION</scope>
</reference>
<keyword evidence="2 7" id="KW-0808">Transferase</keyword>
<dbReference type="GO" id="GO:0045337">
    <property type="term" value="P:farnesyl diphosphate biosynthetic process"/>
    <property type="evidence" value="ECO:0007669"/>
    <property type="project" value="TreeGrafter"/>
</dbReference>
<dbReference type="GO" id="GO:0005737">
    <property type="term" value="C:cytoplasm"/>
    <property type="evidence" value="ECO:0007669"/>
    <property type="project" value="TreeGrafter"/>
</dbReference>
<comment type="pathway">
    <text evidence="5">Pheromone biosynthesis.</text>
</comment>
<dbReference type="AlphaFoldDB" id="A0A6I9WKX3"/>
<evidence type="ECO:0000256" key="5">
    <source>
        <dbReference type="ARBA" id="ARBA00033740"/>
    </source>
</evidence>
<comment type="cofactor">
    <cofactor evidence="1">
        <name>Mg(2+)</name>
        <dbReference type="ChEBI" id="CHEBI:18420"/>
    </cofactor>
</comment>
<dbReference type="InterPro" id="IPR000092">
    <property type="entry name" value="Polyprenyl_synt"/>
</dbReference>
<dbReference type="PANTHER" id="PTHR11525">
    <property type="entry name" value="FARNESYL-PYROPHOSPHATE SYNTHETASE"/>
    <property type="match status" value="1"/>
</dbReference>
<dbReference type="Pfam" id="PF00348">
    <property type="entry name" value="polyprenyl_synt"/>
    <property type="match status" value="1"/>
</dbReference>
<dbReference type="GO" id="GO:0004337">
    <property type="term" value="F:(2E,6E)-farnesyl diphosphate synthase activity"/>
    <property type="evidence" value="ECO:0007669"/>
    <property type="project" value="TreeGrafter"/>
</dbReference>
<gene>
    <name evidence="9" type="primary">LOC105431196</name>
</gene>
<sequence length="374" mass="44463">MYLRRLLDHNVRMTHSVTQPWITTEDESREMMALWPDVFRDFMHGAKISRVMDVDKCITRILQYIIPGGKETRGLTVPYVYRLLTSNDQLTENNIRLTRILEFCVEMLQAHSLFLEDIQNEYYLKLHTDLPNWYRDYNFLSWAIRDDASMLEYSFYYLIEKHFDGKKCCTDLLVTFHDILWKTINNQWVDLKSTNFGTKPRNQDLFTMARYDSIVEYKTSHYSFLLPVIAAMHFAGIKDPEMFKQAETILLEMGRFFQVRDDYMGCFEESEVVGKYNTDIQKGKCTWLVVTALDCATPEQRKILKECYGSSDPEKVERVKQLFIDLKLPDRYSIYEDETYNLLNEFLQQMSPGPLHSFFSDLLGKLYRRDKFEL</sequence>
<dbReference type="InterPro" id="IPR033749">
    <property type="entry name" value="Polyprenyl_synt_CS"/>
</dbReference>
<name>A0A6I9WKX3_9HYME</name>
<keyword evidence="3" id="KW-0479">Metal-binding</keyword>